<feature type="domain" description="Pseudouridine synthase RsuA/RluA-like" evidence="3">
    <location>
        <begin position="16"/>
        <end position="145"/>
    </location>
</feature>
<dbReference type="GO" id="GO:0001522">
    <property type="term" value="P:pseudouridine synthesis"/>
    <property type="evidence" value="ECO:0007669"/>
    <property type="project" value="InterPro"/>
</dbReference>
<dbReference type="PANTHER" id="PTHR47683">
    <property type="entry name" value="PSEUDOURIDINE SYNTHASE FAMILY PROTEIN-RELATED"/>
    <property type="match status" value="1"/>
</dbReference>
<dbReference type="PROSITE" id="PS01149">
    <property type="entry name" value="PSI_RSU"/>
    <property type="match status" value="1"/>
</dbReference>
<name>A0A381NQ99_9ZZZZ</name>
<dbReference type="EMBL" id="UINC01000455">
    <property type="protein sequence ID" value="SUZ55693.1"/>
    <property type="molecule type" value="Genomic_DNA"/>
</dbReference>
<feature type="non-terminal residue" evidence="4">
    <location>
        <position position="1"/>
    </location>
</feature>
<protein>
    <recommendedName>
        <fullName evidence="3">Pseudouridine synthase RsuA/RluA-like domain-containing protein</fullName>
    </recommendedName>
</protein>
<dbReference type="PANTHER" id="PTHR47683:SF2">
    <property type="entry name" value="RNA-BINDING S4 DOMAIN-CONTAINING PROTEIN"/>
    <property type="match status" value="1"/>
</dbReference>
<dbReference type="InterPro" id="IPR020103">
    <property type="entry name" value="PsdUridine_synth_cat_dom_sf"/>
</dbReference>
<reference evidence="4" key="1">
    <citation type="submission" date="2018-05" db="EMBL/GenBank/DDBJ databases">
        <authorList>
            <person name="Lanie J.A."/>
            <person name="Ng W.-L."/>
            <person name="Kazmierczak K.M."/>
            <person name="Andrzejewski T.M."/>
            <person name="Davidsen T.M."/>
            <person name="Wayne K.J."/>
            <person name="Tettelin H."/>
            <person name="Glass J.I."/>
            <person name="Rusch D."/>
            <person name="Podicherti R."/>
            <person name="Tsui H.-C.T."/>
            <person name="Winkler M.E."/>
        </authorList>
    </citation>
    <scope>NUCLEOTIDE SEQUENCE</scope>
</reference>
<comment type="similarity">
    <text evidence="1">Belongs to the pseudouridine synthase RsuA family.</text>
</comment>
<dbReference type="GO" id="GO:0009982">
    <property type="term" value="F:pseudouridine synthase activity"/>
    <property type="evidence" value="ECO:0007669"/>
    <property type="project" value="InterPro"/>
</dbReference>
<dbReference type="InterPro" id="IPR018496">
    <property type="entry name" value="PsdUridine_synth_RsuA/RluB_CS"/>
</dbReference>
<gene>
    <name evidence="4" type="ORF">METZ01_LOCUS8547</name>
</gene>
<dbReference type="GO" id="GO:0003723">
    <property type="term" value="F:RNA binding"/>
    <property type="evidence" value="ECO:0007669"/>
    <property type="project" value="InterPro"/>
</dbReference>
<evidence type="ECO:0000256" key="1">
    <source>
        <dbReference type="ARBA" id="ARBA00008348"/>
    </source>
</evidence>
<evidence type="ECO:0000313" key="4">
    <source>
        <dbReference type="EMBL" id="SUZ55693.1"/>
    </source>
</evidence>
<dbReference type="GO" id="GO:0006364">
    <property type="term" value="P:rRNA processing"/>
    <property type="evidence" value="ECO:0007669"/>
    <property type="project" value="UniProtKB-ARBA"/>
</dbReference>
<evidence type="ECO:0000259" key="3">
    <source>
        <dbReference type="Pfam" id="PF00849"/>
    </source>
</evidence>
<organism evidence="4">
    <name type="scientific">marine metagenome</name>
    <dbReference type="NCBI Taxonomy" id="408172"/>
    <lineage>
        <taxon>unclassified sequences</taxon>
        <taxon>metagenomes</taxon>
        <taxon>ecological metagenomes</taxon>
    </lineage>
</organism>
<dbReference type="Pfam" id="PF00849">
    <property type="entry name" value="PseudoU_synth_2"/>
    <property type="match status" value="1"/>
</dbReference>
<keyword evidence="2" id="KW-0413">Isomerase</keyword>
<dbReference type="NCBIfam" id="TIGR00093">
    <property type="entry name" value="pseudouridine synthase"/>
    <property type="match status" value="1"/>
</dbReference>
<dbReference type="AlphaFoldDB" id="A0A381NQ99"/>
<accession>A0A381NQ99</accession>
<dbReference type="SUPFAM" id="SSF55120">
    <property type="entry name" value="Pseudouridine synthase"/>
    <property type="match status" value="1"/>
</dbReference>
<dbReference type="InterPro" id="IPR042092">
    <property type="entry name" value="PsdUridine_s_RsuA/RluB/E/F_cat"/>
</dbReference>
<dbReference type="InterPro" id="IPR050343">
    <property type="entry name" value="RsuA_PseudoU_synthase"/>
</dbReference>
<dbReference type="InterPro" id="IPR000748">
    <property type="entry name" value="PsdUridine_synth_RsuA/RluB/E/F"/>
</dbReference>
<dbReference type="Gene3D" id="3.30.70.580">
    <property type="entry name" value="Pseudouridine synthase I, catalytic domain, N-terminal subdomain"/>
    <property type="match status" value="1"/>
</dbReference>
<sequence>VRLDEQKIKFRRECETIVLHKPKGFICSRSDELNRKTIFDLIPKKSTLNYIGRLDKNTTGIILLTNDGNLSQFLTHPKNKVPKEYIAETTAQIQGSQVKKIKKGIFIGSGEKGRAEILSQKKVKNIFHIKMILKQGKKNEIRRIFKFSNIKLLSLKRVKFGNIALGHLKEGFWRELTKKEKEYFRKVRLK</sequence>
<proteinExistence type="inferred from homology"/>
<dbReference type="Gene3D" id="3.30.70.1560">
    <property type="entry name" value="Alpha-L RNA-binding motif"/>
    <property type="match status" value="1"/>
</dbReference>
<dbReference type="InterPro" id="IPR020094">
    <property type="entry name" value="TruA/RsuA/RluB/E/F_N"/>
</dbReference>
<dbReference type="InterPro" id="IPR006145">
    <property type="entry name" value="PsdUridine_synth_RsuA/RluA"/>
</dbReference>
<evidence type="ECO:0000256" key="2">
    <source>
        <dbReference type="ARBA" id="ARBA00023235"/>
    </source>
</evidence>